<dbReference type="EMBL" id="MN738795">
    <property type="protein sequence ID" value="QHT37385.1"/>
    <property type="molecule type" value="Genomic_DNA"/>
</dbReference>
<name>A0A6C0FDY3_9ZZZZ</name>
<evidence type="ECO:0000259" key="1">
    <source>
        <dbReference type="Pfam" id="PF00856"/>
    </source>
</evidence>
<reference evidence="2" key="1">
    <citation type="journal article" date="2020" name="Nature">
        <title>Giant virus diversity and host interactions through global metagenomics.</title>
        <authorList>
            <person name="Schulz F."/>
            <person name="Roux S."/>
            <person name="Paez-Espino D."/>
            <person name="Jungbluth S."/>
            <person name="Walsh D.A."/>
            <person name="Denef V.J."/>
            <person name="McMahon K.D."/>
            <person name="Konstantinidis K.T."/>
            <person name="Eloe-Fadrosh E.A."/>
            <person name="Kyrpides N.C."/>
            <person name="Woyke T."/>
        </authorList>
    </citation>
    <scope>NUCLEOTIDE SEQUENCE</scope>
    <source>
        <strain evidence="2">GVMAG-S-ERX555967-131</strain>
    </source>
</reference>
<dbReference type="InterPro" id="IPR046341">
    <property type="entry name" value="SET_dom_sf"/>
</dbReference>
<dbReference type="Gene3D" id="2.170.270.10">
    <property type="entry name" value="SET domain"/>
    <property type="match status" value="1"/>
</dbReference>
<dbReference type="InterPro" id="IPR001214">
    <property type="entry name" value="SET_dom"/>
</dbReference>
<proteinExistence type="predicted"/>
<evidence type="ECO:0000313" key="2">
    <source>
        <dbReference type="EMBL" id="QHT37385.1"/>
    </source>
</evidence>
<protein>
    <recommendedName>
        <fullName evidence="1">SET domain-containing protein</fullName>
    </recommendedName>
</protein>
<accession>A0A6C0FDY3</accession>
<dbReference type="Pfam" id="PF00856">
    <property type="entry name" value="SET"/>
    <property type="match status" value="1"/>
</dbReference>
<dbReference type="AlphaFoldDB" id="A0A6C0FDY3"/>
<organism evidence="2">
    <name type="scientific">viral metagenome</name>
    <dbReference type="NCBI Taxonomy" id="1070528"/>
    <lineage>
        <taxon>unclassified sequences</taxon>
        <taxon>metagenomes</taxon>
        <taxon>organismal metagenomes</taxon>
    </lineage>
</organism>
<dbReference type="SUPFAM" id="SSF82199">
    <property type="entry name" value="SET domain"/>
    <property type="match status" value="1"/>
</dbReference>
<sequence length="143" mass="16411">MASLLHTYARPTKSYTHGIGMKAIQKIPKGTIVAPHIDVNGVWRNINYLQKYENIENGPIDMMQDYICRGKFTDYLEGNFVFVPNEPLTSFPIQMLINHSSNPNLKINHLRELEAIRDIQTGEELTEDYLCVCGINFLAQRIK</sequence>
<feature type="domain" description="SET" evidence="1">
    <location>
        <begin position="18"/>
        <end position="129"/>
    </location>
</feature>